<proteinExistence type="predicted"/>
<organism evidence="4 5">
    <name type="scientific">Dillenia turbinata</name>
    <dbReference type="NCBI Taxonomy" id="194707"/>
    <lineage>
        <taxon>Eukaryota</taxon>
        <taxon>Viridiplantae</taxon>
        <taxon>Streptophyta</taxon>
        <taxon>Embryophyta</taxon>
        <taxon>Tracheophyta</taxon>
        <taxon>Spermatophyta</taxon>
        <taxon>Magnoliopsida</taxon>
        <taxon>eudicotyledons</taxon>
        <taxon>Gunneridae</taxon>
        <taxon>Pentapetalae</taxon>
        <taxon>Dilleniales</taxon>
        <taxon>Dilleniaceae</taxon>
        <taxon>Dillenia</taxon>
    </lineage>
</organism>
<dbReference type="SUPFAM" id="SSF52540">
    <property type="entry name" value="P-loop containing nucleoside triphosphate hydrolases"/>
    <property type="match status" value="1"/>
</dbReference>
<keyword evidence="2 4" id="KW-0067">ATP-binding</keyword>
<dbReference type="Gene3D" id="3.40.50.300">
    <property type="entry name" value="P-loop containing nucleotide triphosphate hydrolases"/>
    <property type="match status" value="1"/>
</dbReference>
<evidence type="ECO:0000313" key="5">
    <source>
        <dbReference type="Proteomes" id="UP001370490"/>
    </source>
</evidence>
<reference evidence="4 5" key="1">
    <citation type="submission" date="2023-12" db="EMBL/GenBank/DDBJ databases">
        <title>A high-quality genome assembly for Dillenia turbinata (Dilleniales).</title>
        <authorList>
            <person name="Chanderbali A."/>
        </authorList>
    </citation>
    <scope>NUCLEOTIDE SEQUENCE [LARGE SCALE GENOMIC DNA]</scope>
    <source>
        <strain evidence="4">LSX21</strain>
        <tissue evidence="4">Leaf</tissue>
    </source>
</reference>
<keyword evidence="5" id="KW-1185">Reference proteome</keyword>
<dbReference type="GO" id="GO:0042626">
    <property type="term" value="F:ATPase-coupled transmembrane transporter activity"/>
    <property type="evidence" value="ECO:0007669"/>
    <property type="project" value="TreeGrafter"/>
</dbReference>
<gene>
    <name evidence="4" type="ORF">RJ641_002669</name>
</gene>
<evidence type="ECO:0000256" key="1">
    <source>
        <dbReference type="ARBA" id="ARBA00022741"/>
    </source>
</evidence>
<dbReference type="PANTHER" id="PTHR24223:SF222">
    <property type="entry name" value="OS01G0902100 PROTEIN"/>
    <property type="match status" value="1"/>
</dbReference>
<dbReference type="Pfam" id="PF00005">
    <property type="entry name" value="ABC_tran"/>
    <property type="match status" value="1"/>
</dbReference>
<protein>
    <submittedName>
        <fullName evidence="4">ABC transporter-like, ATP-binding domain</fullName>
    </submittedName>
</protein>
<dbReference type="EMBL" id="JBAMMX010000011">
    <property type="protein sequence ID" value="KAK6930876.1"/>
    <property type="molecule type" value="Genomic_DNA"/>
</dbReference>
<dbReference type="InterPro" id="IPR003439">
    <property type="entry name" value="ABC_transporter-like_ATP-bd"/>
</dbReference>
<dbReference type="GO" id="GO:0016020">
    <property type="term" value="C:membrane"/>
    <property type="evidence" value="ECO:0007669"/>
    <property type="project" value="TreeGrafter"/>
</dbReference>
<dbReference type="GO" id="GO:0016887">
    <property type="term" value="F:ATP hydrolysis activity"/>
    <property type="evidence" value="ECO:0007669"/>
    <property type="project" value="InterPro"/>
</dbReference>
<dbReference type="InterPro" id="IPR027417">
    <property type="entry name" value="P-loop_NTPase"/>
</dbReference>
<evidence type="ECO:0000313" key="4">
    <source>
        <dbReference type="EMBL" id="KAK6930876.1"/>
    </source>
</evidence>
<name>A0AAN8VJ51_9MAGN</name>
<dbReference type="GO" id="GO:0005524">
    <property type="term" value="F:ATP binding"/>
    <property type="evidence" value="ECO:0007669"/>
    <property type="project" value="UniProtKB-KW"/>
</dbReference>
<evidence type="ECO:0000259" key="3">
    <source>
        <dbReference type="Pfam" id="PF00005"/>
    </source>
</evidence>
<dbReference type="AlphaFoldDB" id="A0AAN8VJ51"/>
<comment type="caution">
    <text evidence="4">The sequence shown here is derived from an EMBL/GenBank/DDBJ whole genome shotgun (WGS) entry which is preliminary data.</text>
</comment>
<dbReference type="PANTHER" id="PTHR24223">
    <property type="entry name" value="ATP-BINDING CASSETTE SUB-FAMILY C"/>
    <property type="match status" value="1"/>
</dbReference>
<dbReference type="InterPro" id="IPR050173">
    <property type="entry name" value="ABC_transporter_C-like"/>
</dbReference>
<keyword evidence="1" id="KW-0547">Nucleotide-binding</keyword>
<accession>A0AAN8VJ51</accession>
<evidence type="ECO:0000256" key="2">
    <source>
        <dbReference type="ARBA" id="ARBA00022840"/>
    </source>
</evidence>
<sequence>MLICRSWFSVAEDGENWSAGRRQLVCLARVLLQRRRILVLDEATASVDTTTDNVIQRMIREDKPLYGHHDGSSDTVIDHDLVLFLDDGKIVEYDALSQLLNDTSSAFSKLVNEFL</sequence>
<dbReference type="Proteomes" id="UP001370490">
    <property type="component" value="Unassembled WGS sequence"/>
</dbReference>
<feature type="domain" description="ABC transporter" evidence="3">
    <location>
        <begin position="12"/>
        <end position="45"/>
    </location>
</feature>